<organism evidence="2 3">
    <name type="scientific">Durusdinium trenchii</name>
    <dbReference type="NCBI Taxonomy" id="1381693"/>
    <lineage>
        <taxon>Eukaryota</taxon>
        <taxon>Sar</taxon>
        <taxon>Alveolata</taxon>
        <taxon>Dinophyceae</taxon>
        <taxon>Suessiales</taxon>
        <taxon>Symbiodiniaceae</taxon>
        <taxon>Durusdinium</taxon>
    </lineage>
</organism>
<accession>A0ABP0QVL9</accession>
<evidence type="ECO:0000256" key="1">
    <source>
        <dbReference type="SAM" id="MobiDB-lite"/>
    </source>
</evidence>
<evidence type="ECO:0000313" key="3">
    <source>
        <dbReference type="Proteomes" id="UP001642464"/>
    </source>
</evidence>
<reference evidence="2 3" key="1">
    <citation type="submission" date="2024-02" db="EMBL/GenBank/DDBJ databases">
        <authorList>
            <person name="Chen Y."/>
            <person name="Shah S."/>
            <person name="Dougan E. K."/>
            <person name="Thang M."/>
            <person name="Chan C."/>
        </authorList>
    </citation>
    <scope>NUCLEOTIDE SEQUENCE [LARGE SCALE GENOMIC DNA]</scope>
</reference>
<feature type="region of interest" description="Disordered" evidence="1">
    <location>
        <begin position="1"/>
        <end position="38"/>
    </location>
</feature>
<dbReference type="SUPFAM" id="SSF56219">
    <property type="entry name" value="DNase I-like"/>
    <property type="match status" value="1"/>
</dbReference>
<comment type="caution">
    <text evidence="2">The sequence shown here is derived from an EMBL/GenBank/DDBJ whole genome shotgun (WGS) entry which is preliminary data.</text>
</comment>
<dbReference type="InterPro" id="IPR036691">
    <property type="entry name" value="Endo/exonu/phosph_ase_sf"/>
</dbReference>
<dbReference type="Proteomes" id="UP001642464">
    <property type="component" value="Unassembled WGS sequence"/>
</dbReference>
<proteinExistence type="predicted"/>
<gene>
    <name evidence="2" type="ORF">SCF082_LOCUS43439</name>
</gene>
<protein>
    <recommendedName>
        <fullName evidence="4">Endonuclease/exonuclease/phosphatase domain-containing protein</fullName>
    </recommendedName>
</protein>
<dbReference type="EMBL" id="CAXAMM010040296">
    <property type="protein sequence ID" value="CAK9092311.1"/>
    <property type="molecule type" value="Genomic_DNA"/>
</dbReference>
<evidence type="ECO:0008006" key="4">
    <source>
        <dbReference type="Google" id="ProtNLM"/>
    </source>
</evidence>
<keyword evidence="3" id="KW-1185">Reference proteome</keyword>
<evidence type="ECO:0000313" key="2">
    <source>
        <dbReference type="EMBL" id="CAK9092311.1"/>
    </source>
</evidence>
<name>A0ABP0QVL9_9DINO</name>
<dbReference type="Gene3D" id="3.60.10.10">
    <property type="entry name" value="Endonuclease/exonuclease/phosphatase"/>
    <property type="match status" value="1"/>
</dbReference>
<sequence length="606" mass="66139">MTSSALAPPIDLEGDDSPDGVLVPVPGSPPKRPKTNLPTASLLVSPAVDSNQLITLIQTTIQDSVASNLAFVSSSVQTFVDRVSKHDDRLGKIEQVVGRLSEMEASHSGRMDSLQQELKELQKTMTSPGAPSVGVEVAREEIGFDIVVGGWREGSTRAWVERELAQLIASVGLSTQVSQIKTFDKRPGVAKFELAFDAHLPLPRRREQQLQVLTKLRAGNWQPEDATIWMTTDKPLKQRRVSKAIAILNNFLHSRLGLDRGILEVASWVAAKAFVGDYRVTGLSEENAYGAKPACASVDLRWLVRDPRAAVNVWLDLDALANGLQLDKQDLASKWSDHVGKRLADAIDVLNDFSVDLHALALQEVGGMDLAASDLAVLPSEHGGYLTFTAQPPGCFRCVGLALDADCVSHWGSCAVGHSHFCCVVDLEPFRPKLCLVSVHLPHSGRPLADLLAALSSLRCCLEPFVRRYFPICVLGDFNVDFNHAGSDRTTTVLLHLRALGLDFVSTDTAPTWRDRRLDHVVCNSAVVNLCRPVGDPSTCRWAVVEVRGDLQAALSVDHALLLHEFLLSSPMSLSPHPNSAQRRLAFLAQPCKMKVHKPSLLQQKV</sequence>